<organism evidence="2 3">
    <name type="scientific">candidate division WWE3 bacterium CG08_land_8_20_14_0_20_43_13</name>
    <dbReference type="NCBI Taxonomy" id="1975087"/>
    <lineage>
        <taxon>Bacteria</taxon>
        <taxon>Katanobacteria</taxon>
    </lineage>
</organism>
<comment type="caution">
    <text evidence="2">The sequence shown here is derived from an EMBL/GenBank/DDBJ whole genome shotgun (WGS) entry which is preliminary data.</text>
</comment>
<evidence type="ECO:0000256" key="1">
    <source>
        <dbReference type="SAM" id="Phobius"/>
    </source>
</evidence>
<dbReference type="Proteomes" id="UP000231414">
    <property type="component" value="Unassembled WGS sequence"/>
</dbReference>
<reference evidence="3" key="1">
    <citation type="submission" date="2017-09" db="EMBL/GenBank/DDBJ databases">
        <title>Depth-based differentiation of microbial function through sediment-hosted aquifers and enrichment of novel symbionts in the deep terrestrial subsurface.</title>
        <authorList>
            <person name="Probst A.J."/>
            <person name="Ladd B."/>
            <person name="Jarett J.K."/>
            <person name="Geller-Mcgrath D.E."/>
            <person name="Sieber C.M.K."/>
            <person name="Emerson J.B."/>
            <person name="Anantharaman K."/>
            <person name="Thomas B.C."/>
            <person name="Malmstrom R."/>
            <person name="Stieglmeier M."/>
            <person name="Klingl A."/>
            <person name="Woyke T."/>
            <person name="Ryan C.M."/>
            <person name="Banfield J.F."/>
        </authorList>
    </citation>
    <scope>NUCLEOTIDE SEQUENCE [LARGE SCALE GENOMIC DNA]</scope>
</reference>
<sequence>MSRLALLFKDHRPKLYLFFIFALYAFIALLFTWPLIVKINSVTYGYSGDNFGFIYHLWWWKKTLFDRSLNFNFSLLQEAPFGKIIYPDSGAFVFYTLAKFFTLLTNEVIGYNLFLLISFPLAGFFTYLLVKEILSGLVSSASDNHFVSWAAFWAGLVFTFCPYHLWKSYNHLDLAQIQWFPLLFYFLVRLFKTPNLKNSLFSAFSFALITLTNFYYGFFAILACLCFIPGTWLVNFCHGFLKKKSLIRLLQLPIIGYLLLFVFFSSLVVLPFLKTEILTAAGKSPLPSGLSGEVYSRPMDTLLLLSARPWSYVLPSIDHPFLGDWSRTIYQKISSLGSDFKYQSPFTHEGTIFVGWLTLLFS</sequence>
<dbReference type="EMBL" id="PEYW01000005">
    <property type="protein sequence ID" value="PIS21112.1"/>
    <property type="molecule type" value="Genomic_DNA"/>
</dbReference>
<feature type="transmembrane region" description="Helical" evidence="1">
    <location>
        <begin position="15"/>
        <end position="36"/>
    </location>
</feature>
<keyword evidence="1" id="KW-1133">Transmembrane helix</keyword>
<keyword evidence="1" id="KW-0472">Membrane</keyword>
<evidence type="ECO:0008006" key="4">
    <source>
        <dbReference type="Google" id="ProtNLM"/>
    </source>
</evidence>
<gene>
    <name evidence="2" type="ORF">COT52_00260</name>
</gene>
<protein>
    <recommendedName>
        <fullName evidence="4">Glycosyltransferase RgtA/B/C/D-like domain-containing protein</fullName>
    </recommendedName>
</protein>
<feature type="transmembrane region" description="Helical" evidence="1">
    <location>
        <begin position="203"/>
        <end position="234"/>
    </location>
</feature>
<dbReference type="AlphaFoldDB" id="A0A2H0X882"/>
<keyword evidence="1" id="KW-0812">Transmembrane</keyword>
<evidence type="ECO:0000313" key="3">
    <source>
        <dbReference type="Proteomes" id="UP000231414"/>
    </source>
</evidence>
<feature type="transmembrane region" description="Helical" evidence="1">
    <location>
        <begin position="146"/>
        <end position="166"/>
    </location>
</feature>
<proteinExistence type="predicted"/>
<feature type="transmembrane region" description="Helical" evidence="1">
    <location>
        <begin position="254"/>
        <end position="273"/>
    </location>
</feature>
<feature type="transmembrane region" description="Helical" evidence="1">
    <location>
        <begin position="109"/>
        <end position="130"/>
    </location>
</feature>
<name>A0A2H0X882_UNCKA</name>
<feature type="transmembrane region" description="Helical" evidence="1">
    <location>
        <begin position="172"/>
        <end position="191"/>
    </location>
</feature>
<accession>A0A2H0X882</accession>
<evidence type="ECO:0000313" key="2">
    <source>
        <dbReference type="EMBL" id="PIS21112.1"/>
    </source>
</evidence>
<feature type="non-terminal residue" evidence="2">
    <location>
        <position position="362"/>
    </location>
</feature>